<protein>
    <submittedName>
        <fullName evidence="6">Energy-coupling factor transporter transmembrane component T family protein</fullName>
    </submittedName>
</protein>
<proteinExistence type="predicted"/>
<reference evidence="7" key="1">
    <citation type="journal article" date="2019" name="Int. J. Syst. Evol. Microbiol.">
        <title>The Global Catalogue of Microorganisms (GCM) 10K type strain sequencing project: providing services to taxonomists for standard genome sequencing and annotation.</title>
        <authorList>
            <consortium name="The Broad Institute Genomics Platform"/>
            <consortium name="The Broad Institute Genome Sequencing Center for Infectious Disease"/>
            <person name="Wu L."/>
            <person name="Ma J."/>
        </authorList>
    </citation>
    <scope>NUCLEOTIDE SEQUENCE [LARGE SCALE GENOMIC DNA]</scope>
    <source>
        <strain evidence="7">CGMCC 4.6997</strain>
    </source>
</reference>
<dbReference type="CDD" id="cd16914">
    <property type="entry name" value="EcfT"/>
    <property type="match status" value="1"/>
</dbReference>
<gene>
    <name evidence="6" type="ORF">ACFPJ4_05060</name>
</gene>
<evidence type="ECO:0000256" key="4">
    <source>
        <dbReference type="ARBA" id="ARBA00023136"/>
    </source>
</evidence>
<dbReference type="InterPro" id="IPR003339">
    <property type="entry name" value="ABC/ECF_trnsptr_transmembrane"/>
</dbReference>
<keyword evidence="4 5" id="KW-0472">Membrane</keyword>
<dbReference type="PANTHER" id="PTHR33514">
    <property type="entry name" value="PROTEIN ABCI12, CHLOROPLASTIC"/>
    <property type="match status" value="1"/>
</dbReference>
<dbReference type="EMBL" id="JBHSMG010000001">
    <property type="protein sequence ID" value="MFC5501610.1"/>
    <property type="molecule type" value="Genomic_DNA"/>
</dbReference>
<feature type="transmembrane region" description="Helical" evidence="5">
    <location>
        <begin position="12"/>
        <end position="34"/>
    </location>
</feature>
<comment type="subcellular location">
    <subcellularLocation>
        <location evidence="1">Membrane</location>
        <topology evidence="1">Multi-pass membrane protein</topology>
    </subcellularLocation>
</comment>
<evidence type="ECO:0000256" key="2">
    <source>
        <dbReference type="ARBA" id="ARBA00022692"/>
    </source>
</evidence>
<feature type="transmembrane region" description="Helical" evidence="5">
    <location>
        <begin position="94"/>
        <end position="113"/>
    </location>
</feature>
<organism evidence="6 7">
    <name type="scientific">Lysinimonas soli</name>
    <dbReference type="NCBI Taxonomy" id="1074233"/>
    <lineage>
        <taxon>Bacteria</taxon>
        <taxon>Bacillati</taxon>
        <taxon>Actinomycetota</taxon>
        <taxon>Actinomycetes</taxon>
        <taxon>Micrococcales</taxon>
        <taxon>Microbacteriaceae</taxon>
        <taxon>Lysinimonas</taxon>
    </lineage>
</organism>
<feature type="transmembrane region" description="Helical" evidence="5">
    <location>
        <begin position="72"/>
        <end position="88"/>
    </location>
</feature>
<name>A0ABW0NNI8_9MICO</name>
<evidence type="ECO:0000256" key="1">
    <source>
        <dbReference type="ARBA" id="ARBA00004141"/>
    </source>
</evidence>
<feature type="transmembrane region" description="Helical" evidence="5">
    <location>
        <begin position="141"/>
        <end position="159"/>
    </location>
</feature>
<evidence type="ECO:0000256" key="5">
    <source>
        <dbReference type="SAM" id="Phobius"/>
    </source>
</evidence>
<keyword evidence="3 5" id="KW-1133">Transmembrane helix</keyword>
<sequence>MISLYRPGRSLLHRAPAGAKLLGLVILGLAVSFIPRDRTALTVVLLAAAALLVVAGYASARLAPGILLRQLWTTRWIVVVMVVTQLIFLTPWDAAVSTVRVVAILLLAALLTLTTRSEDLLDALQTALRPLTRFGVDPRRVGLTLSLTIAMLPVIASIAERVREAQQARGARLGVRAIVPMLVLSLRHADDVADALTARGVE</sequence>
<evidence type="ECO:0000256" key="3">
    <source>
        <dbReference type="ARBA" id="ARBA00022989"/>
    </source>
</evidence>
<dbReference type="Pfam" id="PF02361">
    <property type="entry name" value="CbiQ"/>
    <property type="match status" value="1"/>
</dbReference>
<comment type="caution">
    <text evidence="6">The sequence shown here is derived from an EMBL/GenBank/DDBJ whole genome shotgun (WGS) entry which is preliminary data.</text>
</comment>
<accession>A0ABW0NNI8</accession>
<keyword evidence="2 5" id="KW-0812">Transmembrane</keyword>
<dbReference type="Proteomes" id="UP001596039">
    <property type="component" value="Unassembled WGS sequence"/>
</dbReference>
<evidence type="ECO:0000313" key="6">
    <source>
        <dbReference type="EMBL" id="MFC5501610.1"/>
    </source>
</evidence>
<feature type="transmembrane region" description="Helical" evidence="5">
    <location>
        <begin position="40"/>
        <end position="60"/>
    </location>
</feature>
<keyword evidence="7" id="KW-1185">Reference proteome</keyword>
<evidence type="ECO:0000313" key="7">
    <source>
        <dbReference type="Proteomes" id="UP001596039"/>
    </source>
</evidence>
<dbReference type="PANTHER" id="PTHR33514:SF13">
    <property type="entry name" value="PROTEIN ABCI12, CHLOROPLASTIC"/>
    <property type="match status" value="1"/>
</dbReference>
<dbReference type="RefSeq" id="WP_386739192.1">
    <property type="nucleotide sequence ID" value="NZ_JBHSMG010000001.1"/>
</dbReference>